<organism evidence="3 4">
    <name type="scientific">Colletotrichum sojae</name>
    <dbReference type="NCBI Taxonomy" id="2175907"/>
    <lineage>
        <taxon>Eukaryota</taxon>
        <taxon>Fungi</taxon>
        <taxon>Dikarya</taxon>
        <taxon>Ascomycota</taxon>
        <taxon>Pezizomycotina</taxon>
        <taxon>Sordariomycetes</taxon>
        <taxon>Hypocreomycetidae</taxon>
        <taxon>Glomerellales</taxon>
        <taxon>Glomerellaceae</taxon>
        <taxon>Colletotrichum</taxon>
        <taxon>Colletotrichum orchidearum species complex</taxon>
    </lineage>
</organism>
<dbReference type="EMBL" id="WIGN01000294">
    <property type="protein sequence ID" value="KAF6801123.1"/>
    <property type="molecule type" value="Genomic_DNA"/>
</dbReference>
<keyword evidence="4" id="KW-1185">Reference proteome</keyword>
<protein>
    <recommendedName>
        <fullName evidence="2">F-box domain-containing protein</fullName>
    </recommendedName>
</protein>
<evidence type="ECO:0000313" key="4">
    <source>
        <dbReference type="Proteomes" id="UP000652219"/>
    </source>
</evidence>
<feature type="domain" description="F-box" evidence="2">
    <location>
        <begin position="88"/>
        <end position="136"/>
    </location>
</feature>
<sequence length="415" mass="47257">MANPNIVNSDFVSSEIANSDIVKMNPITLPAEMSSDIQTATHTIPTNPMDPIPPMAGLRQQVTSNPIQTDDQPPSDSTETPEEHRDPPPTLQTLPAEMLLEVAEYLSPPQRVRLALASKRILYAAGLPPSSAWRAWRREVSNSPFLPWYLRFPAAQSFADRKKRKYLENKGHSEYAGDGARVVREVRWNLCSWNGNLVMETEIGFDVVENGPGAAQAAVARLFRQYPDPSENPVGFPLEGPLDWCCPHVRWLEAFPHAVATRRSRKNDFEDFERPKICDRCTTAYRCTETRDGSSRCFRFESRRVLGRCQAVTDPMWLSQATQDHSPKSELVAEEWKMLWPEAYAEPLKIKKTEESPIQAPRWAKCVATRNTEFRRAQAEGRLESPQPRMLSWERLEDWPILLNGLDAWAVQRYG</sequence>
<dbReference type="SUPFAM" id="SSF81383">
    <property type="entry name" value="F-box domain"/>
    <property type="match status" value="1"/>
</dbReference>
<dbReference type="CDD" id="cd09917">
    <property type="entry name" value="F-box_SF"/>
    <property type="match status" value="1"/>
</dbReference>
<evidence type="ECO:0000313" key="3">
    <source>
        <dbReference type="EMBL" id="KAF6801123.1"/>
    </source>
</evidence>
<name>A0A8H6IWX9_9PEZI</name>
<dbReference type="InterPro" id="IPR036047">
    <property type="entry name" value="F-box-like_dom_sf"/>
</dbReference>
<feature type="region of interest" description="Disordered" evidence="1">
    <location>
        <begin position="65"/>
        <end position="91"/>
    </location>
</feature>
<evidence type="ECO:0000256" key="1">
    <source>
        <dbReference type="SAM" id="MobiDB-lite"/>
    </source>
</evidence>
<gene>
    <name evidence="3" type="ORF">CSOJ01_11981</name>
</gene>
<dbReference type="AlphaFoldDB" id="A0A8H6IWX9"/>
<comment type="caution">
    <text evidence="3">The sequence shown here is derived from an EMBL/GenBank/DDBJ whole genome shotgun (WGS) entry which is preliminary data.</text>
</comment>
<proteinExistence type="predicted"/>
<dbReference type="PROSITE" id="PS50181">
    <property type="entry name" value="FBOX"/>
    <property type="match status" value="1"/>
</dbReference>
<dbReference type="InterPro" id="IPR001810">
    <property type="entry name" value="F-box_dom"/>
</dbReference>
<accession>A0A8H6IWX9</accession>
<feature type="compositionally biased region" description="Polar residues" evidence="1">
    <location>
        <begin position="65"/>
        <end position="78"/>
    </location>
</feature>
<dbReference type="Proteomes" id="UP000652219">
    <property type="component" value="Unassembled WGS sequence"/>
</dbReference>
<evidence type="ECO:0000259" key="2">
    <source>
        <dbReference type="PROSITE" id="PS50181"/>
    </source>
</evidence>
<reference evidence="3 4" key="1">
    <citation type="journal article" date="2020" name="Phytopathology">
        <title>Genome Sequence Resources of Colletotrichum truncatum, C. plurivorum, C. musicola, and C. sojae: Four Species Pathogenic to Soybean (Glycine max).</title>
        <authorList>
            <person name="Rogerio F."/>
            <person name="Boufleur T.R."/>
            <person name="Ciampi-Guillardi M."/>
            <person name="Sukno S.A."/>
            <person name="Thon M.R."/>
            <person name="Massola Junior N.S."/>
            <person name="Baroncelli R."/>
        </authorList>
    </citation>
    <scope>NUCLEOTIDE SEQUENCE [LARGE SCALE GENOMIC DNA]</scope>
    <source>
        <strain evidence="3 4">LFN0009</strain>
    </source>
</reference>